<gene>
    <name evidence="10" type="ORF">A3Q56_01545</name>
</gene>
<keyword evidence="6 9" id="KW-1133">Transmembrane helix</keyword>
<feature type="compositionally biased region" description="Basic and acidic residues" evidence="8">
    <location>
        <begin position="370"/>
        <end position="389"/>
    </location>
</feature>
<protein>
    <recommendedName>
        <fullName evidence="12">Minor histocompatibility antigen H13</fullName>
    </recommendedName>
</protein>
<keyword evidence="7 9" id="KW-0472">Membrane</keyword>
<feature type="transmembrane region" description="Helical" evidence="9">
    <location>
        <begin position="269"/>
        <end position="288"/>
    </location>
</feature>
<evidence type="ECO:0000256" key="8">
    <source>
        <dbReference type="SAM" id="MobiDB-lite"/>
    </source>
</evidence>
<dbReference type="PANTHER" id="PTHR12174:SF23">
    <property type="entry name" value="MINOR HISTOCOMPATIBILITY ANTIGEN H13"/>
    <property type="match status" value="1"/>
</dbReference>
<evidence type="ECO:0000256" key="1">
    <source>
        <dbReference type="ARBA" id="ARBA00004477"/>
    </source>
</evidence>
<evidence type="ECO:0000256" key="5">
    <source>
        <dbReference type="ARBA" id="ARBA00022824"/>
    </source>
</evidence>
<feature type="transmembrane region" description="Helical" evidence="9">
    <location>
        <begin position="300"/>
        <end position="321"/>
    </location>
</feature>
<keyword evidence="11" id="KW-1185">Reference proteome</keyword>
<dbReference type="GO" id="GO:0033619">
    <property type="term" value="P:membrane protein proteolysis"/>
    <property type="evidence" value="ECO:0007669"/>
    <property type="project" value="TreeGrafter"/>
</dbReference>
<sequence>MSENYDLNSIASKVTETFTNTTKNVTEHKVDLVSQLFAFSGIISLSLLTIYVGSTLSAIYRRSLMKSNFKDKQYDIITRKDAALFPFIASFVLVSFYVVFKFMNKDDVSKLIRLYFGIFGIYSITKVITPLFEKLLFFINVRKFNLCLTEFKDKENKKNYFSHDFNTHFIITVIFSIVNSAIYIFYTNWISNNIFAVCFCINALEFLFINKFLNGVLLMSGLFFYDIYWVFYTEVMVVVGKSLQVPIKIMIPQNINFSGNVTGELKHSMLGLGDIVIPGLMIAFLCRFDSHHNRKYRPYFLISFLTYFLGLVAAFLAMVMYKHAQPALLYLVPCGLLTPLFTALARGELKQLLDYVDKPNDMGNNSNDDSNEHDKVRNDAILGKSEKVE</sequence>
<dbReference type="GO" id="GO:0042500">
    <property type="term" value="F:aspartic endopeptidase activity, intramembrane cleaving"/>
    <property type="evidence" value="ECO:0007669"/>
    <property type="project" value="InterPro"/>
</dbReference>
<dbReference type="AlphaFoldDB" id="A0A177B8X2"/>
<dbReference type="GO" id="GO:0098553">
    <property type="term" value="C:lumenal side of endoplasmic reticulum membrane"/>
    <property type="evidence" value="ECO:0007669"/>
    <property type="project" value="TreeGrafter"/>
</dbReference>
<dbReference type="Pfam" id="PF04258">
    <property type="entry name" value="Peptidase_A22B"/>
    <property type="match status" value="1"/>
</dbReference>
<evidence type="ECO:0000256" key="9">
    <source>
        <dbReference type="SAM" id="Phobius"/>
    </source>
</evidence>
<feature type="transmembrane region" description="Helical" evidence="9">
    <location>
        <begin position="216"/>
        <end position="232"/>
    </location>
</feature>
<dbReference type="Proteomes" id="UP000078046">
    <property type="component" value="Unassembled WGS sequence"/>
</dbReference>
<dbReference type="GO" id="GO:0098554">
    <property type="term" value="C:cytoplasmic side of endoplasmic reticulum membrane"/>
    <property type="evidence" value="ECO:0007669"/>
    <property type="project" value="TreeGrafter"/>
</dbReference>
<dbReference type="OrthoDB" id="29661at2759"/>
<keyword evidence="3 9" id="KW-0812">Transmembrane</keyword>
<comment type="subcellular location">
    <subcellularLocation>
        <location evidence="1">Endoplasmic reticulum membrane</location>
        <topology evidence="1">Multi-pass membrane protein</topology>
    </subcellularLocation>
</comment>
<reference evidence="10 11" key="1">
    <citation type="submission" date="2016-04" db="EMBL/GenBank/DDBJ databases">
        <title>The genome of Intoshia linei affirms orthonectids as highly simplified spiralians.</title>
        <authorList>
            <person name="Mikhailov K.V."/>
            <person name="Slusarev G.S."/>
            <person name="Nikitin M.A."/>
            <person name="Logacheva M.D."/>
            <person name="Penin A."/>
            <person name="Aleoshin V."/>
            <person name="Panchin Y.V."/>
        </authorList>
    </citation>
    <scope>NUCLEOTIDE SEQUENCE [LARGE SCALE GENOMIC DNA]</scope>
    <source>
        <strain evidence="10">Intl2013</strain>
        <tissue evidence="10">Whole animal</tissue>
    </source>
</reference>
<feature type="transmembrane region" description="Helical" evidence="9">
    <location>
        <begin position="327"/>
        <end position="345"/>
    </location>
</feature>
<evidence type="ECO:0000256" key="2">
    <source>
        <dbReference type="ARBA" id="ARBA00006859"/>
    </source>
</evidence>
<evidence type="ECO:0000256" key="7">
    <source>
        <dbReference type="ARBA" id="ARBA00023136"/>
    </source>
</evidence>
<keyword evidence="4" id="KW-0378">Hydrolase</keyword>
<feature type="transmembrane region" description="Helical" evidence="9">
    <location>
        <begin position="112"/>
        <end position="132"/>
    </location>
</feature>
<evidence type="ECO:0000256" key="4">
    <source>
        <dbReference type="ARBA" id="ARBA00022801"/>
    </source>
</evidence>
<dbReference type="GO" id="GO:0006465">
    <property type="term" value="P:signal peptide processing"/>
    <property type="evidence" value="ECO:0007669"/>
    <property type="project" value="TreeGrafter"/>
</dbReference>
<comment type="similarity">
    <text evidence="2">Belongs to the peptidase A22B family.</text>
</comment>
<accession>A0A177B8X2</accession>
<dbReference type="InterPro" id="IPR007369">
    <property type="entry name" value="Peptidase_A22B_SPP"/>
</dbReference>
<keyword evidence="5" id="KW-0256">Endoplasmic reticulum</keyword>
<feature type="transmembrane region" description="Helical" evidence="9">
    <location>
        <begin position="36"/>
        <end position="60"/>
    </location>
</feature>
<evidence type="ECO:0000256" key="3">
    <source>
        <dbReference type="ARBA" id="ARBA00022692"/>
    </source>
</evidence>
<feature type="region of interest" description="Disordered" evidence="8">
    <location>
        <begin position="360"/>
        <end position="389"/>
    </location>
</feature>
<dbReference type="SMART" id="SM00730">
    <property type="entry name" value="PSN"/>
    <property type="match status" value="1"/>
</dbReference>
<evidence type="ECO:0000313" key="11">
    <source>
        <dbReference type="Proteomes" id="UP000078046"/>
    </source>
</evidence>
<evidence type="ECO:0008006" key="12">
    <source>
        <dbReference type="Google" id="ProtNLM"/>
    </source>
</evidence>
<feature type="transmembrane region" description="Helical" evidence="9">
    <location>
        <begin position="165"/>
        <end position="186"/>
    </location>
</feature>
<name>A0A177B8X2_9BILA</name>
<comment type="caution">
    <text evidence="10">The sequence shown here is derived from an EMBL/GenBank/DDBJ whole genome shotgun (WGS) entry which is preliminary data.</text>
</comment>
<dbReference type="InterPro" id="IPR006639">
    <property type="entry name" value="Preselin/SPP"/>
</dbReference>
<evidence type="ECO:0000313" key="10">
    <source>
        <dbReference type="EMBL" id="OAF70706.1"/>
    </source>
</evidence>
<organism evidence="10 11">
    <name type="scientific">Intoshia linei</name>
    <dbReference type="NCBI Taxonomy" id="1819745"/>
    <lineage>
        <taxon>Eukaryota</taxon>
        <taxon>Metazoa</taxon>
        <taxon>Spiralia</taxon>
        <taxon>Lophotrochozoa</taxon>
        <taxon>Mesozoa</taxon>
        <taxon>Orthonectida</taxon>
        <taxon>Rhopaluridae</taxon>
        <taxon>Intoshia</taxon>
    </lineage>
</organism>
<dbReference type="PANTHER" id="PTHR12174">
    <property type="entry name" value="SIGNAL PEPTIDE PEPTIDASE"/>
    <property type="match status" value="1"/>
</dbReference>
<feature type="transmembrane region" description="Helical" evidence="9">
    <location>
        <begin position="81"/>
        <end position="100"/>
    </location>
</feature>
<dbReference type="EMBL" id="LWCA01000119">
    <property type="protein sequence ID" value="OAF70706.1"/>
    <property type="molecule type" value="Genomic_DNA"/>
</dbReference>
<evidence type="ECO:0000256" key="6">
    <source>
        <dbReference type="ARBA" id="ARBA00022989"/>
    </source>
</evidence>
<proteinExistence type="inferred from homology"/>
<feature type="transmembrane region" description="Helical" evidence="9">
    <location>
        <begin position="192"/>
        <end position="209"/>
    </location>
</feature>